<comment type="catalytic activity">
    <reaction evidence="12 13">
        <text>L-serine + acetyl-CoA = O-acetyl-L-serine + CoA</text>
        <dbReference type="Rhea" id="RHEA:24560"/>
        <dbReference type="ChEBI" id="CHEBI:33384"/>
        <dbReference type="ChEBI" id="CHEBI:57287"/>
        <dbReference type="ChEBI" id="CHEBI:57288"/>
        <dbReference type="ChEBI" id="CHEBI:58340"/>
        <dbReference type="EC" id="2.3.1.30"/>
    </reaction>
</comment>
<dbReference type="InterPro" id="IPR042122">
    <property type="entry name" value="Ser_AcTrfase_N_sf"/>
</dbReference>
<dbReference type="FunFam" id="1.10.3130.10:FF:000003">
    <property type="entry name" value="Serine acetyltransferase"/>
    <property type="match status" value="1"/>
</dbReference>
<evidence type="ECO:0000256" key="2">
    <source>
        <dbReference type="ARBA" id="ARBA00004876"/>
    </source>
</evidence>
<evidence type="ECO:0000256" key="14">
    <source>
        <dbReference type="SAM" id="MobiDB-lite"/>
    </source>
</evidence>
<evidence type="ECO:0000256" key="1">
    <source>
        <dbReference type="ARBA" id="ARBA00004496"/>
    </source>
</evidence>
<dbReference type="RefSeq" id="WP_259529994.1">
    <property type="nucleotide sequence ID" value="NZ_JANLCK010000008.1"/>
</dbReference>
<dbReference type="PIRSF" id="PIRSF000441">
    <property type="entry name" value="CysE"/>
    <property type="match status" value="1"/>
</dbReference>
<evidence type="ECO:0000256" key="8">
    <source>
        <dbReference type="ARBA" id="ARBA00022679"/>
    </source>
</evidence>
<keyword evidence="11 13" id="KW-0012">Acyltransferase</keyword>
<dbReference type="Proteomes" id="UP001165587">
    <property type="component" value="Unassembled WGS sequence"/>
</dbReference>
<dbReference type="NCBIfam" id="NF041874">
    <property type="entry name" value="EPS_EpsC"/>
    <property type="match status" value="1"/>
</dbReference>
<keyword evidence="6" id="KW-0963">Cytoplasm</keyword>
<keyword evidence="8 13" id="KW-0808">Transferase</keyword>
<sequence>MSALRRIVRRVREDVRAAREHDPAARSSLEIVLGYPGVHAVWMHRIAHRWWRSPGLALPARLLSQVARFLTGVEIHPGARIGRRLFIDHGMGVVIGETAVIGDDVMLYHGVTLGGRSTRREKRHPTLGDRVVVGAGATILGPVVIGADASVGAGAVVVKDARPGAVLVGIPARDITHLPAHSAESSPESQPPRRESLTDPAFYLDPAIYI</sequence>
<comment type="subcellular location">
    <subcellularLocation>
        <location evidence="1">Cytoplasm</location>
    </subcellularLocation>
</comment>
<dbReference type="InterPro" id="IPR011004">
    <property type="entry name" value="Trimer_LpxA-like_sf"/>
</dbReference>
<dbReference type="Gene3D" id="1.10.3130.10">
    <property type="entry name" value="serine acetyltransferase, domain 1"/>
    <property type="match status" value="1"/>
</dbReference>
<evidence type="ECO:0000256" key="4">
    <source>
        <dbReference type="ARBA" id="ARBA00013266"/>
    </source>
</evidence>
<evidence type="ECO:0000256" key="13">
    <source>
        <dbReference type="PIRNR" id="PIRNR000441"/>
    </source>
</evidence>
<evidence type="ECO:0000256" key="6">
    <source>
        <dbReference type="ARBA" id="ARBA00022490"/>
    </source>
</evidence>
<dbReference type="InterPro" id="IPR001451">
    <property type="entry name" value="Hexapep"/>
</dbReference>
<dbReference type="Gene3D" id="2.160.10.10">
    <property type="entry name" value="Hexapeptide repeat proteins"/>
    <property type="match status" value="1"/>
</dbReference>
<evidence type="ECO:0000256" key="9">
    <source>
        <dbReference type="ARBA" id="ARBA00022737"/>
    </source>
</evidence>
<dbReference type="InterPro" id="IPR053376">
    <property type="entry name" value="Serine_acetyltransferase"/>
</dbReference>
<evidence type="ECO:0000256" key="5">
    <source>
        <dbReference type="ARBA" id="ARBA00018522"/>
    </source>
</evidence>
<evidence type="ECO:0000313" key="16">
    <source>
        <dbReference type="Proteomes" id="UP001165587"/>
    </source>
</evidence>
<name>A0AA41XI27_9MICO</name>
<gene>
    <name evidence="15" type="primary">cysE</name>
    <name evidence="15" type="ORF">N1028_14050</name>
</gene>
<proteinExistence type="inferred from homology"/>
<dbReference type="CDD" id="cd03354">
    <property type="entry name" value="LbH_SAT"/>
    <property type="match status" value="1"/>
</dbReference>
<keyword evidence="16" id="KW-1185">Reference proteome</keyword>
<keyword evidence="7" id="KW-0028">Amino-acid biosynthesis</keyword>
<protein>
    <recommendedName>
        <fullName evidence="5 13">Serine acetyltransferase</fullName>
        <ecNumber evidence="4 13">2.3.1.30</ecNumber>
    </recommendedName>
</protein>
<comment type="similarity">
    <text evidence="3 13">Belongs to the transferase hexapeptide repeat family.</text>
</comment>
<evidence type="ECO:0000256" key="11">
    <source>
        <dbReference type="ARBA" id="ARBA00023315"/>
    </source>
</evidence>
<dbReference type="PANTHER" id="PTHR42811">
    <property type="entry name" value="SERINE ACETYLTRANSFERASE"/>
    <property type="match status" value="1"/>
</dbReference>
<dbReference type="GO" id="GO:0006535">
    <property type="term" value="P:cysteine biosynthetic process from serine"/>
    <property type="evidence" value="ECO:0007669"/>
    <property type="project" value="InterPro"/>
</dbReference>
<evidence type="ECO:0000256" key="3">
    <source>
        <dbReference type="ARBA" id="ARBA00007274"/>
    </source>
</evidence>
<dbReference type="AlphaFoldDB" id="A0AA41XI27"/>
<keyword evidence="9" id="KW-0677">Repeat</keyword>
<keyword evidence="10" id="KW-0198">Cysteine biosynthesis</keyword>
<evidence type="ECO:0000256" key="10">
    <source>
        <dbReference type="ARBA" id="ARBA00023192"/>
    </source>
</evidence>
<evidence type="ECO:0000256" key="12">
    <source>
        <dbReference type="ARBA" id="ARBA00049486"/>
    </source>
</evidence>
<dbReference type="EC" id="2.3.1.30" evidence="4 13"/>
<dbReference type="GO" id="GO:0005737">
    <property type="term" value="C:cytoplasm"/>
    <property type="evidence" value="ECO:0007669"/>
    <property type="project" value="UniProtKB-SubCell"/>
</dbReference>
<reference evidence="15" key="1">
    <citation type="submission" date="2022-08" db="EMBL/GenBank/DDBJ databases">
        <authorList>
            <person name="Deng Y."/>
            <person name="Han X.-F."/>
            <person name="Zhang Y.-Q."/>
        </authorList>
    </citation>
    <scope>NUCLEOTIDE SEQUENCE</scope>
    <source>
        <strain evidence="15">CPCC 203407</strain>
    </source>
</reference>
<feature type="region of interest" description="Disordered" evidence="14">
    <location>
        <begin position="179"/>
        <end position="198"/>
    </location>
</feature>
<dbReference type="NCBIfam" id="TIGR01172">
    <property type="entry name" value="cysE"/>
    <property type="match status" value="1"/>
</dbReference>
<comment type="caution">
    <text evidence="15">The sequence shown here is derived from an EMBL/GenBank/DDBJ whole genome shotgun (WGS) entry which is preliminary data.</text>
</comment>
<comment type="pathway">
    <text evidence="2">Amino-acid biosynthesis; L-cysteine biosynthesis; L-cysteine from L-serine: step 1/2.</text>
</comment>
<dbReference type="FunFam" id="2.160.10.10:FF:000007">
    <property type="entry name" value="Serine acetyltransferase"/>
    <property type="match status" value="1"/>
</dbReference>
<dbReference type="SUPFAM" id="SSF51161">
    <property type="entry name" value="Trimeric LpxA-like enzymes"/>
    <property type="match status" value="1"/>
</dbReference>
<evidence type="ECO:0000313" key="15">
    <source>
        <dbReference type="EMBL" id="MCS5727018.1"/>
    </source>
</evidence>
<organism evidence="15 16">
    <name type="scientific">Herbiconiux oxytropis</name>
    <dbReference type="NCBI Taxonomy" id="2970915"/>
    <lineage>
        <taxon>Bacteria</taxon>
        <taxon>Bacillati</taxon>
        <taxon>Actinomycetota</taxon>
        <taxon>Actinomycetes</taxon>
        <taxon>Micrococcales</taxon>
        <taxon>Microbacteriaceae</taxon>
        <taxon>Herbiconiux</taxon>
    </lineage>
</organism>
<dbReference type="InterPro" id="IPR045304">
    <property type="entry name" value="LbH_SAT"/>
</dbReference>
<dbReference type="Pfam" id="PF00132">
    <property type="entry name" value="Hexapep"/>
    <property type="match status" value="1"/>
</dbReference>
<dbReference type="EMBL" id="JANLCK010000008">
    <property type="protein sequence ID" value="MCS5727018.1"/>
    <property type="molecule type" value="Genomic_DNA"/>
</dbReference>
<dbReference type="InterPro" id="IPR005881">
    <property type="entry name" value="Ser_O-AcTrfase"/>
</dbReference>
<accession>A0AA41XI27</accession>
<dbReference type="GO" id="GO:0009001">
    <property type="term" value="F:serine O-acetyltransferase activity"/>
    <property type="evidence" value="ECO:0007669"/>
    <property type="project" value="UniProtKB-EC"/>
</dbReference>
<evidence type="ECO:0000256" key="7">
    <source>
        <dbReference type="ARBA" id="ARBA00022605"/>
    </source>
</evidence>